<organism evidence="6 7">
    <name type="scientific">Actinopolyspora mortivallis</name>
    <dbReference type="NCBI Taxonomy" id="33906"/>
    <lineage>
        <taxon>Bacteria</taxon>
        <taxon>Bacillati</taxon>
        <taxon>Actinomycetota</taxon>
        <taxon>Actinomycetes</taxon>
        <taxon>Actinopolysporales</taxon>
        <taxon>Actinopolysporaceae</taxon>
        <taxon>Actinopolyspora</taxon>
    </lineage>
</organism>
<evidence type="ECO:0000256" key="1">
    <source>
        <dbReference type="ARBA" id="ARBA00001946"/>
    </source>
</evidence>
<feature type="domain" description="Mandelate racemase/muconate lactonizing enzyme C-terminal" evidence="5">
    <location>
        <begin position="150"/>
        <end position="251"/>
    </location>
</feature>
<evidence type="ECO:0000313" key="7">
    <source>
        <dbReference type="Proteomes" id="UP000239352"/>
    </source>
</evidence>
<keyword evidence="7" id="KW-1185">Reference proteome</keyword>
<dbReference type="GO" id="GO:0000287">
    <property type="term" value="F:magnesium ion binding"/>
    <property type="evidence" value="ECO:0007669"/>
    <property type="project" value="TreeGrafter"/>
</dbReference>
<dbReference type="PANTHER" id="PTHR13794">
    <property type="entry name" value="ENOLASE SUPERFAMILY, MANDELATE RACEMASE"/>
    <property type="match status" value="1"/>
</dbReference>
<proteinExistence type="predicted"/>
<dbReference type="SUPFAM" id="SSF51604">
    <property type="entry name" value="Enolase C-terminal domain-like"/>
    <property type="match status" value="1"/>
</dbReference>
<feature type="compositionally biased region" description="Basic and acidic residues" evidence="4">
    <location>
        <begin position="362"/>
        <end position="374"/>
    </location>
</feature>
<dbReference type="SUPFAM" id="SSF54826">
    <property type="entry name" value="Enolase N-terminal domain-like"/>
    <property type="match status" value="1"/>
</dbReference>
<dbReference type="InterPro" id="IPR029017">
    <property type="entry name" value="Enolase-like_N"/>
</dbReference>
<sequence>MPVSAPSSGGSEVTEVRARAYRVPTETPESDGTLAWSVTTIVVVEVRADDSTGLGYTYAHPACVEVIETVLASTVLGRDVLDVPAAWQAMRRAVRNDGRPGLVSCAMSAVEIALWDAAARLCGLALSRLLGRAHESVAVYGSGGFITYDDDQLRQQLERWVGDRTLSSVKIKVGEGRGSNPERDLARTAFAREVVGDGVRLFVDANGAYSAAQAVRVGRRLDGMGVVWFEEPVSSDDLSGLRRVLEATEADVTAGEYGFDLPYFATMLEARAVDCLQVDLTRCGGIGEWHRAAALAAARGIEISGHCAQNVTAHAAVATQNVRHLEWFRDHERIEVMLFDGVLEPTGGEVRPDPSVPGHGMTLKEADAEPYRVR</sequence>
<evidence type="ECO:0000256" key="3">
    <source>
        <dbReference type="ARBA" id="ARBA00022842"/>
    </source>
</evidence>
<dbReference type="RefSeq" id="WP_106112292.1">
    <property type="nucleotide sequence ID" value="NZ_PVSR01000001.1"/>
</dbReference>
<protein>
    <submittedName>
        <fullName evidence="6">Mandelate racemase</fullName>
    </submittedName>
</protein>
<comment type="cofactor">
    <cofactor evidence="1">
        <name>Mg(2+)</name>
        <dbReference type="ChEBI" id="CHEBI:18420"/>
    </cofactor>
</comment>
<accession>A0A2T0H246</accession>
<dbReference type="PROSITE" id="PS00908">
    <property type="entry name" value="MR_MLE_1"/>
    <property type="match status" value="1"/>
</dbReference>
<dbReference type="GO" id="GO:0009063">
    <property type="term" value="P:amino acid catabolic process"/>
    <property type="evidence" value="ECO:0007669"/>
    <property type="project" value="InterPro"/>
</dbReference>
<dbReference type="AlphaFoldDB" id="A0A2T0H246"/>
<gene>
    <name evidence="6" type="ORF">CEP50_02280</name>
</gene>
<evidence type="ECO:0000256" key="4">
    <source>
        <dbReference type="SAM" id="MobiDB-lite"/>
    </source>
</evidence>
<reference evidence="6 7" key="1">
    <citation type="submission" date="2018-03" db="EMBL/GenBank/DDBJ databases">
        <title>Actinopolyspora mortivallis from Sahara, screening for active biomolecules.</title>
        <authorList>
            <person name="Selama O."/>
            <person name="Wellington E.M.H."/>
            <person name="Hacene H."/>
        </authorList>
    </citation>
    <scope>NUCLEOTIDE SEQUENCE [LARGE SCALE GENOMIC DNA]</scope>
    <source>
        <strain evidence="6 7">M5A</strain>
    </source>
</reference>
<dbReference type="InterPro" id="IPR046945">
    <property type="entry name" value="RHMD-like"/>
</dbReference>
<evidence type="ECO:0000259" key="5">
    <source>
        <dbReference type="SMART" id="SM00922"/>
    </source>
</evidence>
<keyword evidence="2" id="KW-0479">Metal-binding</keyword>
<comment type="caution">
    <text evidence="6">The sequence shown here is derived from an EMBL/GenBank/DDBJ whole genome shotgun (WGS) entry which is preliminary data.</text>
</comment>
<dbReference type="PANTHER" id="PTHR13794:SF58">
    <property type="entry name" value="MITOCHONDRIAL ENOLASE SUPERFAMILY MEMBER 1"/>
    <property type="match status" value="1"/>
</dbReference>
<dbReference type="EMBL" id="PVSR01000001">
    <property type="protein sequence ID" value="PRW65441.1"/>
    <property type="molecule type" value="Genomic_DNA"/>
</dbReference>
<dbReference type="Proteomes" id="UP000239352">
    <property type="component" value="Unassembled WGS sequence"/>
</dbReference>
<dbReference type="GO" id="GO:0016836">
    <property type="term" value="F:hydro-lyase activity"/>
    <property type="evidence" value="ECO:0007669"/>
    <property type="project" value="TreeGrafter"/>
</dbReference>
<dbReference type="Gene3D" id="3.30.390.10">
    <property type="entry name" value="Enolase-like, N-terminal domain"/>
    <property type="match status" value="1"/>
</dbReference>
<dbReference type="Gene3D" id="3.20.20.120">
    <property type="entry name" value="Enolase-like C-terminal domain"/>
    <property type="match status" value="1"/>
</dbReference>
<dbReference type="InterPro" id="IPR013341">
    <property type="entry name" value="Mandelate_racemase_N_dom"/>
</dbReference>
<dbReference type="SMART" id="SM00922">
    <property type="entry name" value="MR_MLE"/>
    <property type="match status" value="1"/>
</dbReference>
<evidence type="ECO:0000313" key="6">
    <source>
        <dbReference type="EMBL" id="PRW65441.1"/>
    </source>
</evidence>
<dbReference type="InterPro" id="IPR029065">
    <property type="entry name" value="Enolase_C-like"/>
</dbReference>
<dbReference type="GO" id="GO:0016052">
    <property type="term" value="P:carbohydrate catabolic process"/>
    <property type="evidence" value="ECO:0007669"/>
    <property type="project" value="TreeGrafter"/>
</dbReference>
<dbReference type="SFLD" id="SFLDG00179">
    <property type="entry name" value="mandelate_racemase"/>
    <property type="match status" value="1"/>
</dbReference>
<name>A0A2T0H246_ACTMO</name>
<feature type="region of interest" description="Disordered" evidence="4">
    <location>
        <begin position="348"/>
        <end position="374"/>
    </location>
</feature>
<keyword evidence="3" id="KW-0460">Magnesium</keyword>
<dbReference type="SFLD" id="SFLDS00001">
    <property type="entry name" value="Enolase"/>
    <property type="match status" value="1"/>
</dbReference>
<dbReference type="InterPro" id="IPR018110">
    <property type="entry name" value="Mandel_Rmase/mucon_lact_enz_CS"/>
</dbReference>
<dbReference type="Pfam" id="PF13378">
    <property type="entry name" value="MR_MLE_C"/>
    <property type="match status" value="1"/>
</dbReference>
<dbReference type="InParanoid" id="A0A2T0H246"/>
<dbReference type="Pfam" id="PF02746">
    <property type="entry name" value="MR_MLE_N"/>
    <property type="match status" value="1"/>
</dbReference>
<evidence type="ECO:0000256" key="2">
    <source>
        <dbReference type="ARBA" id="ARBA00022723"/>
    </source>
</evidence>
<dbReference type="InterPro" id="IPR036849">
    <property type="entry name" value="Enolase-like_C_sf"/>
</dbReference>
<dbReference type="InterPro" id="IPR013342">
    <property type="entry name" value="Mandelate_racemase_C"/>
</dbReference>